<name>A0A165FF13_EXIGL</name>
<dbReference type="InterPro" id="IPR036812">
    <property type="entry name" value="NAD(P)_OxRdtase_dom_sf"/>
</dbReference>
<dbReference type="PANTHER" id="PTHR43364">
    <property type="entry name" value="NADH-SPECIFIC METHYLGLYOXAL REDUCTASE-RELATED"/>
    <property type="match status" value="1"/>
</dbReference>
<feature type="region of interest" description="Disordered" evidence="3">
    <location>
        <begin position="248"/>
        <end position="269"/>
    </location>
</feature>
<dbReference type="STRING" id="1314781.A0A165FF13"/>
<dbReference type="OrthoDB" id="48988at2759"/>
<dbReference type="EMBL" id="KV426087">
    <property type="protein sequence ID" value="KZV88885.1"/>
    <property type="molecule type" value="Genomic_DNA"/>
</dbReference>
<dbReference type="PANTHER" id="PTHR43364:SF2">
    <property type="entry name" value="ARYL-ALCOHOL DEHYDROGENASE AAD10-RELATED"/>
    <property type="match status" value="1"/>
</dbReference>
<protein>
    <submittedName>
        <fullName evidence="5">Aldo/keto reductase</fullName>
    </submittedName>
</protein>
<keyword evidence="6" id="KW-1185">Reference proteome</keyword>
<comment type="similarity">
    <text evidence="2">Belongs to the aldo/keto reductase family. Aldo/keto reductase 2 subfamily.</text>
</comment>
<dbReference type="InterPro" id="IPR050523">
    <property type="entry name" value="AKR_Detox_Biosynth"/>
</dbReference>
<dbReference type="AlphaFoldDB" id="A0A165FF13"/>
<dbReference type="Gene3D" id="3.20.20.100">
    <property type="entry name" value="NADP-dependent oxidoreductase domain"/>
    <property type="match status" value="1"/>
</dbReference>
<feature type="compositionally biased region" description="Basic and acidic residues" evidence="3">
    <location>
        <begin position="252"/>
        <end position="263"/>
    </location>
</feature>
<dbReference type="InterPro" id="IPR023210">
    <property type="entry name" value="NADP_OxRdtase_dom"/>
</dbReference>
<evidence type="ECO:0000256" key="1">
    <source>
        <dbReference type="ARBA" id="ARBA00023002"/>
    </source>
</evidence>
<sequence length="385" mass="43085">MSFAAPPPPPPTALARYRNLSKLASVFVSPICLGAMSIGDQWHKIGFGSMDKEQSFKLLDAYYNAGGNFIDTANNYQDETSEQFLGEWMESRKCRDHIVLATKFSINYKRGDTAMPPHAKINYVGNNAKSMRTSLRDSLKKLRTDYVDILYVHWWGYDTSIPELMGHLHDLVASGKVLYLGVSDTPAWVVAQANMWATLNGKTPFSIYQGAWNVMDRAFERDIIPMAREWGMALAPWNVLAGGKLRTDEEEERRKKTGEKGRDVFGAGWERTPDEKKMCQALEKVAKEVGGASITGVAIAYLMHKTPYVFPIIGGRKVEHLMENVKALDISLTPAQIEFIESVVPFDIGFPHSFVGTGTKPNMFITMSGHVDLVKFVEPIRPAQQ</sequence>
<dbReference type="GO" id="GO:0016491">
    <property type="term" value="F:oxidoreductase activity"/>
    <property type="evidence" value="ECO:0007669"/>
    <property type="project" value="UniProtKB-KW"/>
</dbReference>
<evidence type="ECO:0000256" key="2">
    <source>
        <dbReference type="ARBA" id="ARBA00038157"/>
    </source>
</evidence>
<keyword evidence="1" id="KW-0560">Oxidoreductase</keyword>
<accession>A0A165FF13</accession>
<gene>
    <name evidence="5" type="ORF">EXIGLDRAFT_838881</name>
</gene>
<evidence type="ECO:0000259" key="4">
    <source>
        <dbReference type="Pfam" id="PF00248"/>
    </source>
</evidence>
<evidence type="ECO:0000313" key="5">
    <source>
        <dbReference type="EMBL" id="KZV88885.1"/>
    </source>
</evidence>
<dbReference type="SUPFAM" id="SSF51430">
    <property type="entry name" value="NAD(P)-linked oxidoreductase"/>
    <property type="match status" value="1"/>
</dbReference>
<evidence type="ECO:0000313" key="6">
    <source>
        <dbReference type="Proteomes" id="UP000077266"/>
    </source>
</evidence>
<dbReference type="InParanoid" id="A0A165FF13"/>
<dbReference type="Pfam" id="PF00248">
    <property type="entry name" value="Aldo_ket_red"/>
    <property type="match status" value="1"/>
</dbReference>
<feature type="domain" description="NADP-dependent oxidoreductase" evidence="4">
    <location>
        <begin position="30"/>
        <end position="343"/>
    </location>
</feature>
<evidence type="ECO:0000256" key="3">
    <source>
        <dbReference type="SAM" id="MobiDB-lite"/>
    </source>
</evidence>
<dbReference type="Proteomes" id="UP000077266">
    <property type="component" value="Unassembled WGS sequence"/>
</dbReference>
<proteinExistence type="inferred from homology"/>
<organism evidence="5 6">
    <name type="scientific">Exidia glandulosa HHB12029</name>
    <dbReference type="NCBI Taxonomy" id="1314781"/>
    <lineage>
        <taxon>Eukaryota</taxon>
        <taxon>Fungi</taxon>
        <taxon>Dikarya</taxon>
        <taxon>Basidiomycota</taxon>
        <taxon>Agaricomycotina</taxon>
        <taxon>Agaricomycetes</taxon>
        <taxon>Auriculariales</taxon>
        <taxon>Exidiaceae</taxon>
        <taxon>Exidia</taxon>
    </lineage>
</organism>
<reference evidence="5 6" key="1">
    <citation type="journal article" date="2016" name="Mol. Biol. Evol.">
        <title>Comparative Genomics of Early-Diverging Mushroom-Forming Fungi Provides Insights into the Origins of Lignocellulose Decay Capabilities.</title>
        <authorList>
            <person name="Nagy L.G."/>
            <person name="Riley R."/>
            <person name="Tritt A."/>
            <person name="Adam C."/>
            <person name="Daum C."/>
            <person name="Floudas D."/>
            <person name="Sun H."/>
            <person name="Yadav J.S."/>
            <person name="Pangilinan J."/>
            <person name="Larsson K.H."/>
            <person name="Matsuura K."/>
            <person name="Barry K."/>
            <person name="Labutti K."/>
            <person name="Kuo R."/>
            <person name="Ohm R.A."/>
            <person name="Bhattacharya S.S."/>
            <person name="Shirouzu T."/>
            <person name="Yoshinaga Y."/>
            <person name="Martin F.M."/>
            <person name="Grigoriev I.V."/>
            <person name="Hibbett D.S."/>
        </authorList>
    </citation>
    <scope>NUCLEOTIDE SEQUENCE [LARGE SCALE GENOMIC DNA]</scope>
    <source>
        <strain evidence="5 6">HHB12029</strain>
    </source>
</reference>